<dbReference type="InterPro" id="IPR044751">
    <property type="entry name" value="Ion_transp-like_CBS"/>
</dbReference>
<evidence type="ECO:0000256" key="8">
    <source>
        <dbReference type="PROSITE-ProRule" id="PRU01193"/>
    </source>
</evidence>
<dbReference type="SUPFAM" id="SSF54631">
    <property type="entry name" value="CBS-domain pair"/>
    <property type="match status" value="1"/>
</dbReference>
<evidence type="ECO:0000313" key="13">
    <source>
        <dbReference type="Proteomes" id="UP000198538"/>
    </source>
</evidence>
<reference evidence="13" key="1">
    <citation type="submission" date="2016-10" db="EMBL/GenBank/DDBJ databases">
        <authorList>
            <person name="Varghese N."/>
            <person name="Submissions S."/>
        </authorList>
    </citation>
    <scope>NUCLEOTIDE SEQUENCE [LARGE SCALE GENOMIC DNA]</scope>
    <source>
        <strain evidence="13">BL9</strain>
    </source>
</reference>
<feature type="domain" description="CBS" evidence="10">
    <location>
        <begin position="284"/>
        <end position="344"/>
    </location>
</feature>
<sequence>MDGIIALNLFLVAVFIGLTAFFVGAEFAILKVRMSRIDQLISEGNKKAVVAKKVAHNLDYYLSACQLGITITALVLGALGEPTVEKMLHPLFQSLEVPAALSTVLSYAIALAFITFLHVVIGELAPKTLAIQFAEKMTLLLATPLYWFGKIMNPFIYALNGAARLLLSIFGIKPAGHDTVHSEEELKLIMAQSYESGEINQTELDYLKNIFAFDERLLQEIMIPRNKIVTLNKEMPLEQIIEVLNQHEYTRYPVITNGDANHFVGFINTKQTLTSVAAGRTFSMNTFMHPMPSFSERSPIKDVLVQMQHSRVHIASVKDEAGATIGMVTMEDILEEIVGDIKDEYEHKDLVNPPKKLKLV</sequence>
<dbReference type="InterPro" id="IPR051676">
    <property type="entry name" value="UPF0053_domain"/>
</dbReference>
<dbReference type="Proteomes" id="UP000198538">
    <property type="component" value="Unassembled WGS sequence"/>
</dbReference>
<proteinExistence type="predicted"/>
<keyword evidence="13" id="KW-1185">Reference proteome</keyword>
<dbReference type="SMART" id="SM00116">
    <property type="entry name" value="CBS"/>
    <property type="match status" value="2"/>
</dbReference>
<dbReference type="STRING" id="582692.SAMN05720606_114148"/>
<keyword evidence="7" id="KW-0129">CBS domain</keyword>
<gene>
    <name evidence="12" type="ORF">SAMN05720606_114148</name>
</gene>
<evidence type="ECO:0000313" key="12">
    <source>
        <dbReference type="EMBL" id="SCY98784.1"/>
    </source>
</evidence>
<dbReference type="PROSITE" id="PS51371">
    <property type="entry name" value="CBS"/>
    <property type="match status" value="2"/>
</dbReference>
<keyword evidence="2" id="KW-1003">Cell membrane</keyword>
<evidence type="ECO:0000256" key="5">
    <source>
        <dbReference type="ARBA" id="ARBA00022989"/>
    </source>
</evidence>
<accession>A0A1G5KEC3</accession>
<dbReference type="InterPro" id="IPR002550">
    <property type="entry name" value="CNNM"/>
</dbReference>
<evidence type="ECO:0000259" key="10">
    <source>
        <dbReference type="PROSITE" id="PS51371"/>
    </source>
</evidence>
<dbReference type="Pfam" id="PF00571">
    <property type="entry name" value="CBS"/>
    <property type="match status" value="2"/>
</dbReference>
<feature type="domain" description="CNNM transmembrane" evidence="11">
    <location>
        <begin position="1"/>
        <end position="203"/>
    </location>
</feature>
<dbReference type="GO" id="GO:0005886">
    <property type="term" value="C:plasma membrane"/>
    <property type="evidence" value="ECO:0007669"/>
    <property type="project" value="UniProtKB-SubCell"/>
</dbReference>
<keyword evidence="4" id="KW-0677">Repeat</keyword>
<evidence type="ECO:0000256" key="9">
    <source>
        <dbReference type="SAM" id="Phobius"/>
    </source>
</evidence>
<dbReference type="InterPro" id="IPR000644">
    <property type="entry name" value="CBS_dom"/>
</dbReference>
<feature type="domain" description="CBS" evidence="10">
    <location>
        <begin position="222"/>
        <end position="282"/>
    </location>
</feature>
<dbReference type="PANTHER" id="PTHR43099">
    <property type="entry name" value="UPF0053 PROTEIN YRKA"/>
    <property type="match status" value="1"/>
</dbReference>
<keyword evidence="3 8" id="KW-0812">Transmembrane</keyword>
<keyword evidence="6 8" id="KW-0472">Membrane</keyword>
<comment type="subcellular location">
    <subcellularLocation>
        <location evidence="1">Cell membrane</location>
        <topology evidence="1">Multi-pass membrane protein</topology>
    </subcellularLocation>
</comment>
<dbReference type="AlphaFoldDB" id="A0A1G5KEC3"/>
<evidence type="ECO:0000256" key="6">
    <source>
        <dbReference type="ARBA" id="ARBA00023136"/>
    </source>
</evidence>
<dbReference type="EMBL" id="FMVM01000014">
    <property type="protein sequence ID" value="SCY98784.1"/>
    <property type="molecule type" value="Genomic_DNA"/>
</dbReference>
<feature type="transmembrane region" description="Helical" evidence="9">
    <location>
        <begin position="60"/>
        <end position="79"/>
    </location>
</feature>
<evidence type="ECO:0000256" key="7">
    <source>
        <dbReference type="PROSITE-ProRule" id="PRU00703"/>
    </source>
</evidence>
<dbReference type="Pfam" id="PF01595">
    <property type="entry name" value="CNNM"/>
    <property type="match status" value="1"/>
</dbReference>
<dbReference type="PROSITE" id="PS51846">
    <property type="entry name" value="CNNM"/>
    <property type="match status" value="1"/>
</dbReference>
<dbReference type="Gene3D" id="3.10.580.10">
    <property type="entry name" value="CBS-domain"/>
    <property type="match status" value="1"/>
</dbReference>
<evidence type="ECO:0000256" key="4">
    <source>
        <dbReference type="ARBA" id="ARBA00022737"/>
    </source>
</evidence>
<evidence type="ECO:0000256" key="1">
    <source>
        <dbReference type="ARBA" id="ARBA00004651"/>
    </source>
</evidence>
<keyword evidence="5 8" id="KW-1133">Transmembrane helix</keyword>
<dbReference type="CDD" id="cd04590">
    <property type="entry name" value="CBS_pair_CorC_HlyC_assoc"/>
    <property type="match status" value="1"/>
</dbReference>
<dbReference type="InterPro" id="IPR046342">
    <property type="entry name" value="CBS_dom_sf"/>
</dbReference>
<protein>
    <submittedName>
        <fullName evidence="12">Hemolysin, contains CBS domains</fullName>
    </submittedName>
</protein>
<feature type="transmembrane region" description="Helical" evidence="9">
    <location>
        <begin position="99"/>
        <end position="121"/>
    </location>
</feature>
<dbReference type="RefSeq" id="WP_090923348.1">
    <property type="nucleotide sequence ID" value="NZ_FMVM01000014.1"/>
</dbReference>
<name>A0A1G5KEC3_9BACL</name>
<evidence type="ECO:0000256" key="3">
    <source>
        <dbReference type="ARBA" id="ARBA00022692"/>
    </source>
</evidence>
<evidence type="ECO:0000259" key="11">
    <source>
        <dbReference type="PROSITE" id="PS51846"/>
    </source>
</evidence>
<dbReference type="PANTHER" id="PTHR43099:SF2">
    <property type="entry name" value="UPF0053 PROTEIN YRKA"/>
    <property type="match status" value="1"/>
</dbReference>
<organism evidence="12 13">
    <name type="scientific">Paenibacillus polysaccharolyticus</name>
    <dbReference type="NCBI Taxonomy" id="582692"/>
    <lineage>
        <taxon>Bacteria</taxon>
        <taxon>Bacillati</taxon>
        <taxon>Bacillota</taxon>
        <taxon>Bacilli</taxon>
        <taxon>Bacillales</taxon>
        <taxon>Paenibacillaceae</taxon>
        <taxon>Paenibacillus</taxon>
    </lineage>
</organism>
<feature type="transmembrane region" description="Helical" evidence="9">
    <location>
        <begin position="6"/>
        <end position="30"/>
    </location>
</feature>
<evidence type="ECO:0000256" key="2">
    <source>
        <dbReference type="ARBA" id="ARBA00022475"/>
    </source>
</evidence>